<proteinExistence type="predicted"/>
<evidence type="ECO:0000313" key="2">
    <source>
        <dbReference type="Proteomes" id="UP001597180"/>
    </source>
</evidence>
<reference evidence="2" key="1">
    <citation type="journal article" date="2019" name="Int. J. Syst. Evol. Microbiol.">
        <title>The Global Catalogue of Microorganisms (GCM) 10K type strain sequencing project: providing services to taxonomists for standard genome sequencing and annotation.</title>
        <authorList>
            <consortium name="The Broad Institute Genomics Platform"/>
            <consortium name="The Broad Institute Genome Sequencing Center for Infectious Disease"/>
            <person name="Wu L."/>
            <person name="Ma J."/>
        </authorList>
    </citation>
    <scope>NUCLEOTIDE SEQUENCE [LARGE SCALE GENOMIC DNA]</scope>
    <source>
        <strain evidence="2">CCUG 53270</strain>
    </source>
</reference>
<organism evidence="1 2">
    <name type="scientific">Paenibacillus vulneris</name>
    <dbReference type="NCBI Taxonomy" id="1133364"/>
    <lineage>
        <taxon>Bacteria</taxon>
        <taxon>Bacillati</taxon>
        <taxon>Bacillota</taxon>
        <taxon>Bacilli</taxon>
        <taxon>Bacillales</taxon>
        <taxon>Paenibacillaceae</taxon>
        <taxon>Paenibacillus</taxon>
    </lineage>
</organism>
<dbReference type="Proteomes" id="UP001597180">
    <property type="component" value="Unassembled WGS sequence"/>
</dbReference>
<keyword evidence="2" id="KW-1185">Reference proteome</keyword>
<comment type="caution">
    <text evidence="1">The sequence shown here is derived from an EMBL/GenBank/DDBJ whole genome shotgun (WGS) entry which is preliminary data.</text>
</comment>
<accession>A0ABW3UFM1</accession>
<protein>
    <submittedName>
        <fullName evidence="1">Uncharacterized protein</fullName>
    </submittedName>
</protein>
<dbReference type="RefSeq" id="WP_345595125.1">
    <property type="nucleotide sequence ID" value="NZ_BAABJG010000055.1"/>
</dbReference>
<gene>
    <name evidence="1" type="ORF">ACFQ4B_05220</name>
</gene>
<name>A0ABW3UFM1_9BACL</name>
<sequence length="61" mass="7147">MEWDFSKTMIVGYGILYDPKGNKYNVEFDDNGSIIVTTTKRNTEVKIPKKVYKMIQDKINQ</sequence>
<evidence type="ECO:0000313" key="1">
    <source>
        <dbReference type="EMBL" id="MFD1219508.1"/>
    </source>
</evidence>
<dbReference type="EMBL" id="JBHTLU010000012">
    <property type="protein sequence ID" value="MFD1219508.1"/>
    <property type="molecule type" value="Genomic_DNA"/>
</dbReference>